<evidence type="ECO:0000259" key="1">
    <source>
        <dbReference type="PROSITE" id="PS50112"/>
    </source>
</evidence>
<proteinExistence type="predicted"/>
<dbReference type="InterPro" id="IPR012340">
    <property type="entry name" value="NA-bd_OB-fold"/>
</dbReference>
<name>A0A1X7K7E3_9BACL</name>
<feature type="domain" description="PAS" evidence="1">
    <location>
        <begin position="34"/>
        <end position="90"/>
    </location>
</feature>
<dbReference type="Gene3D" id="2.40.50.140">
    <property type="entry name" value="Nucleic acid-binding proteins"/>
    <property type="match status" value="1"/>
</dbReference>
<dbReference type="Proteomes" id="UP000193834">
    <property type="component" value="Unassembled WGS sequence"/>
</dbReference>
<dbReference type="AlphaFoldDB" id="A0A1X7K7E3"/>
<dbReference type="InterPro" id="IPR021598">
    <property type="entry name" value="DUF3221"/>
</dbReference>
<dbReference type="InterPro" id="IPR000014">
    <property type="entry name" value="PAS"/>
</dbReference>
<organism evidence="2 3">
    <name type="scientific">Paenibacillus aquistagni</name>
    <dbReference type="NCBI Taxonomy" id="1852522"/>
    <lineage>
        <taxon>Bacteria</taxon>
        <taxon>Bacillati</taxon>
        <taxon>Bacillota</taxon>
        <taxon>Bacilli</taxon>
        <taxon>Bacillales</taxon>
        <taxon>Paenibacillaceae</taxon>
        <taxon>Paenibacillus</taxon>
    </lineage>
</organism>
<dbReference type="Pfam" id="PF11518">
    <property type="entry name" value="DUF3221"/>
    <property type="match status" value="1"/>
</dbReference>
<reference evidence="2 3" key="1">
    <citation type="submission" date="2017-04" db="EMBL/GenBank/DDBJ databases">
        <authorList>
            <person name="Afonso C.L."/>
            <person name="Miller P.J."/>
            <person name="Scott M.A."/>
            <person name="Spackman E."/>
            <person name="Goraichik I."/>
            <person name="Dimitrov K.M."/>
            <person name="Suarez D.L."/>
            <person name="Swayne D.E."/>
        </authorList>
    </citation>
    <scope>NUCLEOTIDE SEQUENCE [LARGE SCALE GENOMIC DNA]</scope>
    <source>
        <strain evidence="2 3">11</strain>
    </source>
</reference>
<sequence>MLVLITVVFTGCNGTNDQLTSGLEKNQHQAGEEMDFQGIVVEKNNTGVIVIVGLTDEEIKGKSTREIISQYEPKAYDVLTSNIKTNLEVGDHVKVWTDGKYEDTRIRQTSAIKVEIISQH</sequence>
<evidence type="ECO:0000313" key="3">
    <source>
        <dbReference type="Proteomes" id="UP000193834"/>
    </source>
</evidence>
<gene>
    <name evidence="2" type="ORF">SAMN06295960_2148</name>
</gene>
<evidence type="ECO:0000313" key="2">
    <source>
        <dbReference type="EMBL" id="SMG36823.1"/>
    </source>
</evidence>
<dbReference type="EMBL" id="FXAZ01000002">
    <property type="protein sequence ID" value="SMG36823.1"/>
    <property type="molecule type" value="Genomic_DNA"/>
</dbReference>
<keyword evidence="3" id="KW-1185">Reference proteome</keyword>
<protein>
    <recommendedName>
        <fullName evidence="1">PAS domain-containing protein</fullName>
    </recommendedName>
</protein>
<dbReference type="PROSITE" id="PS50112">
    <property type="entry name" value="PAS"/>
    <property type="match status" value="1"/>
</dbReference>
<accession>A0A1X7K7E3</accession>